<evidence type="ECO:0000256" key="1">
    <source>
        <dbReference type="SAM" id="Phobius"/>
    </source>
</evidence>
<reference evidence="4" key="1">
    <citation type="journal article" date="2019" name="Int. J. Syst. Evol. Microbiol.">
        <title>The Global Catalogue of Microorganisms (GCM) 10K type strain sequencing project: providing services to taxonomists for standard genome sequencing and annotation.</title>
        <authorList>
            <consortium name="The Broad Institute Genomics Platform"/>
            <consortium name="The Broad Institute Genome Sequencing Center for Infectious Disease"/>
            <person name="Wu L."/>
            <person name="Ma J."/>
        </authorList>
    </citation>
    <scope>NUCLEOTIDE SEQUENCE [LARGE SCALE GENOMIC DNA]</scope>
    <source>
        <strain evidence="4">YJ-61-S</strain>
    </source>
</reference>
<evidence type="ECO:0000313" key="3">
    <source>
        <dbReference type="EMBL" id="MFC4632588.1"/>
    </source>
</evidence>
<dbReference type="RefSeq" id="WP_379976789.1">
    <property type="nucleotide sequence ID" value="NZ_JBHSFV010000001.1"/>
</dbReference>
<feature type="transmembrane region" description="Helical" evidence="1">
    <location>
        <begin position="21"/>
        <end position="43"/>
    </location>
</feature>
<keyword evidence="1" id="KW-0812">Transmembrane</keyword>
<proteinExistence type="predicted"/>
<comment type="caution">
    <text evidence="3">The sequence shown here is derived from an EMBL/GenBank/DDBJ whole genome shotgun (WGS) entry which is preliminary data.</text>
</comment>
<protein>
    <submittedName>
        <fullName evidence="3">2TM domain-containing protein</fullName>
    </submittedName>
</protein>
<gene>
    <name evidence="3" type="ORF">ACFO3O_01640</name>
</gene>
<keyword evidence="1" id="KW-0472">Membrane</keyword>
<feature type="transmembrane region" description="Helical" evidence="1">
    <location>
        <begin position="55"/>
        <end position="74"/>
    </location>
</feature>
<evidence type="ECO:0000313" key="4">
    <source>
        <dbReference type="Proteomes" id="UP001596043"/>
    </source>
</evidence>
<keyword evidence="1" id="KW-1133">Transmembrane helix</keyword>
<keyword evidence="4" id="KW-1185">Reference proteome</keyword>
<dbReference type="Proteomes" id="UP001596043">
    <property type="component" value="Unassembled WGS sequence"/>
</dbReference>
<evidence type="ECO:0000259" key="2">
    <source>
        <dbReference type="Pfam" id="PF13239"/>
    </source>
</evidence>
<dbReference type="InterPro" id="IPR025698">
    <property type="entry name" value="2TM_dom"/>
</dbReference>
<organism evidence="3 4">
    <name type="scientific">Dokdonia ponticola</name>
    <dbReference type="NCBI Taxonomy" id="2041041"/>
    <lineage>
        <taxon>Bacteria</taxon>
        <taxon>Pseudomonadati</taxon>
        <taxon>Bacteroidota</taxon>
        <taxon>Flavobacteriia</taxon>
        <taxon>Flavobacteriales</taxon>
        <taxon>Flavobacteriaceae</taxon>
        <taxon>Dokdonia</taxon>
    </lineage>
</organism>
<dbReference type="EMBL" id="JBHSFV010000001">
    <property type="protein sequence ID" value="MFC4632588.1"/>
    <property type="molecule type" value="Genomic_DNA"/>
</dbReference>
<dbReference type="Pfam" id="PF13239">
    <property type="entry name" value="2TM"/>
    <property type="match status" value="1"/>
</dbReference>
<sequence length="114" mass="14079">MEDIKNGKYERAKKQVENEKGWYTHLFVYIVVNICLQLFYFGFFDDGRITGYMPWWVHFTTPFFWGIGLLGHWLKVFKKVRSLKFYKEWEARKIKEFMEEEEEGFMNNIRKENK</sequence>
<accession>A0ABV9HQY5</accession>
<feature type="domain" description="2TM" evidence="2">
    <location>
        <begin position="10"/>
        <end position="99"/>
    </location>
</feature>
<name>A0ABV9HQY5_9FLAO</name>